<sequence length="497" mass="54309">MNLTWEKCQVLVARCLYKFFLDGTLKAYGVIMEETVNSFQVHHYLIGFAFSLQTGIGLLITPFAGVLGRRVHPRIVASIGGFLAGLGFIGRAFLPSKELWQLFVCLTLSGVGFGLVNVITIISLKETFESSYFTVAYSVTQLPSYIGIAVMPPLLEYLQREYGEHIGMIVFGVLSWTLMLSGLFTPSGKTVSKDEEEMNSDDNEIFQTDQKGYGSTLGMQKLSHDVDREEALNETTNIEDCTDRSKVLLNASTTTDGGKKRIKMKKEKYGDSNDTIVAWRGLKAWISIAKNHPEFLFLTVIIILLDDSYTSWSIFLVPYGEYLGLDSSTAVWLSTLGGIAGLVGRLYCILLFSVNGMNLYIGVLIPVLCVTSAYVISLSYSSFYVLALVSCLSGFGLSAQGCTLPAWFPSCVCEYNFKTVLYGSYVLSGIMTLTGGITTGGIVDISGSYRVSFASLAILSFIQAIAVVFWICCPSLPSPEKSASSRKGKLTNCCTGS</sequence>
<dbReference type="AlphaFoldDB" id="A0A9Q1CR07"/>
<gene>
    <name evidence="2" type="ORF">HOLleu_01449</name>
</gene>
<organism evidence="2 3">
    <name type="scientific">Holothuria leucospilota</name>
    <name type="common">Black long sea cucumber</name>
    <name type="synonym">Mertensiothuria leucospilota</name>
    <dbReference type="NCBI Taxonomy" id="206669"/>
    <lineage>
        <taxon>Eukaryota</taxon>
        <taxon>Metazoa</taxon>
        <taxon>Echinodermata</taxon>
        <taxon>Eleutherozoa</taxon>
        <taxon>Echinozoa</taxon>
        <taxon>Holothuroidea</taxon>
        <taxon>Aspidochirotacea</taxon>
        <taxon>Aspidochirotida</taxon>
        <taxon>Holothuriidae</taxon>
        <taxon>Holothuria</taxon>
    </lineage>
</organism>
<feature type="transmembrane region" description="Helical" evidence="1">
    <location>
        <begin position="75"/>
        <end position="94"/>
    </location>
</feature>
<feature type="transmembrane region" description="Helical" evidence="1">
    <location>
        <begin position="44"/>
        <end position="68"/>
    </location>
</feature>
<dbReference type="Pfam" id="PF07690">
    <property type="entry name" value="MFS_1"/>
    <property type="match status" value="1"/>
</dbReference>
<evidence type="ECO:0000256" key="1">
    <source>
        <dbReference type="SAM" id="Phobius"/>
    </source>
</evidence>
<name>A0A9Q1CR07_HOLLE</name>
<dbReference type="PANTHER" id="PTHR11360:SF303">
    <property type="entry name" value="MAJOR FACILITATOR SUPERFAMILY (MFS) PROFILE DOMAIN-CONTAINING PROTEIN"/>
    <property type="match status" value="1"/>
</dbReference>
<feature type="transmembrane region" description="Helical" evidence="1">
    <location>
        <begin position="166"/>
        <end position="184"/>
    </location>
</feature>
<dbReference type="Gene3D" id="1.20.1250.20">
    <property type="entry name" value="MFS general substrate transporter like domains"/>
    <property type="match status" value="2"/>
</dbReference>
<feature type="transmembrane region" description="Helical" evidence="1">
    <location>
        <begin position="420"/>
        <end position="443"/>
    </location>
</feature>
<evidence type="ECO:0000313" key="2">
    <source>
        <dbReference type="EMBL" id="KAJ8048934.1"/>
    </source>
</evidence>
<reference evidence="2" key="1">
    <citation type="submission" date="2021-10" db="EMBL/GenBank/DDBJ databases">
        <title>Tropical sea cucumber genome reveals ecological adaptation and Cuvierian tubules defense mechanism.</title>
        <authorList>
            <person name="Chen T."/>
        </authorList>
    </citation>
    <scope>NUCLEOTIDE SEQUENCE</scope>
    <source>
        <strain evidence="2">Nanhai2018</strain>
        <tissue evidence="2">Muscle</tissue>
    </source>
</reference>
<dbReference type="InterPro" id="IPR011701">
    <property type="entry name" value="MFS"/>
</dbReference>
<dbReference type="Proteomes" id="UP001152320">
    <property type="component" value="Chromosome 1"/>
</dbReference>
<feature type="transmembrane region" description="Helical" evidence="1">
    <location>
        <begin position="100"/>
        <end position="122"/>
    </location>
</feature>
<proteinExistence type="predicted"/>
<feature type="transmembrane region" description="Helical" evidence="1">
    <location>
        <begin position="331"/>
        <end position="352"/>
    </location>
</feature>
<accession>A0A9Q1CR07</accession>
<dbReference type="InterPro" id="IPR050327">
    <property type="entry name" value="Proton-linked_MCT"/>
</dbReference>
<evidence type="ECO:0000313" key="3">
    <source>
        <dbReference type="Proteomes" id="UP001152320"/>
    </source>
</evidence>
<protein>
    <submittedName>
        <fullName evidence="2">Monocarboxylate transporter 7</fullName>
    </submittedName>
</protein>
<dbReference type="GO" id="GO:0008028">
    <property type="term" value="F:monocarboxylic acid transmembrane transporter activity"/>
    <property type="evidence" value="ECO:0007669"/>
    <property type="project" value="TreeGrafter"/>
</dbReference>
<feature type="transmembrane region" description="Helical" evidence="1">
    <location>
        <begin position="295"/>
        <end position="319"/>
    </location>
</feature>
<keyword evidence="3" id="KW-1185">Reference proteome</keyword>
<feature type="transmembrane region" description="Helical" evidence="1">
    <location>
        <begin position="449"/>
        <end position="472"/>
    </location>
</feature>
<dbReference type="EMBL" id="JAIZAY010000001">
    <property type="protein sequence ID" value="KAJ8048934.1"/>
    <property type="molecule type" value="Genomic_DNA"/>
</dbReference>
<dbReference type="OrthoDB" id="2213137at2759"/>
<feature type="transmembrane region" description="Helical" evidence="1">
    <location>
        <begin position="359"/>
        <end position="377"/>
    </location>
</feature>
<dbReference type="PANTHER" id="PTHR11360">
    <property type="entry name" value="MONOCARBOXYLATE TRANSPORTER"/>
    <property type="match status" value="1"/>
</dbReference>
<keyword evidence="1" id="KW-0812">Transmembrane</keyword>
<feature type="transmembrane region" description="Helical" evidence="1">
    <location>
        <begin position="134"/>
        <end position="154"/>
    </location>
</feature>
<feature type="transmembrane region" description="Helical" evidence="1">
    <location>
        <begin position="383"/>
        <end position="408"/>
    </location>
</feature>
<dbReference type="InterPro" id="IPR036259">
    <property type="entry name" value="MFS_trans_sf"/>
</dbReference>
<keyword evidence="1" id="KW-0472">Membrane</keyword>
<keyword evidence="1" id="KW-1133">Transmembrane helix</keyword>
<comment type="caution">
    <text evidence="2">The sequence shown here is derived from an EMBL/GenBank/DDBJ whole genome shotgun (WGS) entry which is preliminary data.</text>
</comment>
<dbReference type="SUPFAM" id="SSF103473">
    <property type="entry name" value="MFS general substrate transporter"/>
    <property type="match status" value="1"/>
</dbReference>